<accession>A0A4V2P9G8</accession>
<protein>
    <recommendedName>
        <fullName evidence="3">Nephrocystin 3-like N-terminal domain-containing protein</fullName>
    </recommendedName>
</protein>
<feature type="compositionally biased region" description="Polar residues" evidence="2">
    <location>
        <begin position="763"/>
        <end position="774"/>
    </location>
</feature>
<keyword evidence="1" id="KW-0677">Repeat</keyword>
<feature type="region of interest" description="Disordered" evidence="2">
    <location>
        <begin position="757"/>
        <end position="787"/>
    </location>
</feature>
<feature type="compositionally biased region" description="Basic and acidic residues" evidence="2">
    <location>
        <begin position="1177"/>
        <end position="1196"/>
    </location>
</feature>
<evidence type="ECO:0000256" key="2">
    <source>
        <dbReference type="SAM" id="MobiDB-lite"/>
    </source>
</evidence>
<feature type="domain" description="Nephrocystin 3-like N-terminal" evidence="3">
    <location>
        <begin position="145"/>
        <end position="278"/>
    </location>
</feature>
<name>A0A4V2P9G8_9NOCA</name>
<dbReference type="EMBL" id="SMFR01000012">
    <property type="protein sequence ID" value="TCJ89415.1"/>
    <property type="molecule type" value="Genomic_DNA"/>
</dbReference>
<evidence type="ECO:0000256" key="1">
    <source>
        <dbReference type="ARBA" id="ARBA00022737"/>
    </source>
</evidence>
<evidence type="ECO:0000313" key="5">
    <source>
        <dbReference type="Proteomes" id="UP000294856"/>
    </source>
</evidence>
<gene>
    <name evidence="4" type="ORF">DFR71_6629</name>
</gene>
<dbReference type="InterPro" id="IPR056884">
    <property type="entry name" value="NPHP3-like_N"/>
</dbReference>
<feature type="region of interest" description="Disordered" evidence="2">
    <location>
        <begin position="1175"/>
        <end position="1204"/>
    </location>
</feature>
<dbReference type="AlphaFoldDB" id="A0A4V2P9G8"/>
<sequence length="1268" mass="138114">MTRLPRNMGAQIIVDPDAVTTRAELSAALQHLHQQTGLSYEKIAAPLLASTSTLYGTVKGTSFPAWMTLREILLGYQVPETALPTWELAHTRAAADTPSRRSRSRTDLAGLRSSLYVRLVRESIAPPELLDRGAERAMLEQFCRGDERYLWVQGEPWAGKSALLSTFALTPPSDVTVVCFFVTDRRAAQNNHTAYTAGLLDQLSALLPDQKSRIDTTPLYRDVLCNELLATAARQEAANRRRLVLVVDGLDEDTGAPPIVELLPTLAEEGLRVVVASRYGPRLPIPHGHPLASARRYRLAPSEYAAGLRDRAVAELDAVLDGPERNRELLALITAAQGLSISELEMLTDMPPFEIDRLLRGTAGRSFRAVAEPVGSHHEHDPVYALAHETLQRIAETRLGALVAVSLDRLHAWAERYCDLGWPNSTPDFLLSRYFAVAQQHGASARMATLALDAARHDVMYTRTRADWAALTEIGVVQRMLCEHHAPDLLTAAQLARHRDDIDSRNEYLDESLPVLRARLGQVDRAEALARSFPQPVRQSRALVSLSEEIAGDDPDRAERIVGEIEHLHIRADGYARLAKVLEGADQARAVELAERAEVLVDAITDPGAQATVLFYVARVVADSDNLRAERIADRADAIARSLPRSPYGEGVSLQPVLVACAGFDPGRAEALVRELLESDSWFRGMTLAHMTAVVSDTDPVQAFGLADRAEAAAREVSATWLQAQILGTLADAIAGIDQLRANDLVKRAELATRKFTDHIPQDSAQTQPGSASVNADPGRTDAAPGDVTSYGLTAIMQDQARMRLAYAILGVDPDRAETIANEVVDHGLRPMVLAAVAKGMAITDPSRAARLADQAEAITRKIASSSRRASVLAQFASAIARMDPDGAESIARGLSGVRRDDALAEVAIVIAETDPDRAETICAEIRTVWPSDRVLARVVKSVAATDPDRAETLAHRISIPRTRDRVLAHLAGVIAESDPDRAETIAHNATDPATQVAVLSRLAKIDGIADPERAAQLTNRAETIAHRITEAYRRDDALTHLFAVLAKTDPDRAETIARTFTDPEQRDRALADFAEAIAESDPDRAETIARTVTSRSWRDRALAHLAKSVAQSDPDRAETIARTFTDPEQRDHALADFAEAIAESDPDRAETIADDVVDSKTRADALSTLAKIIGRQGRDTAETHSADPGHHESETTTRTNHQRSKCLLARAWATAGWEIPIGALPTVDPALLQKLTHDVTSEQPAAAALPTNTRIGNRDRNHRRRPA</sequence>
<comment type="caution">
    <text evidence="4">The sequence shown here is derived from an EMBL/GenBank/DDBJ whole genome shotgun (WGS) entry which is preliminary data.</text>
</comment>
<evidence type="ECO:0000313" key="4">
    <source>
        <dbReference type="EMBL" id="TCJ89415.1"/>
    </source>
</evidence>
<dbReference type="Proteomes" id="UP000294856">
    <property type="component" value="Unassembled WGS sequence"/>
</dbReference>
<dbReference type="Gene3D" id="1.25.40.10">
    <property type="entry name" value="Tetratricopeptide repeat domain"/>
    <property type="match status" value="3"/>
</dbReference>
<organism evidence="4 5">
    <name type="scientific">Nocardia alba</name>
    <dbReference type="NCBI Taxonomy" id="225051"/>
    <lineage>
        <taxon>Bacteria</taxon>
        <taxon>Bacillati</taxon>
        <taxon>Actinomycetota</taxon>
        <taxon>Actinomycetes</taxon>
        <taxon>Mycobacteriales</taxon>
        <taxon>Nocardiaceae</taxon>
        <taxon>Nocardia</taxon>
    </lineage>
</organism>
<evidence type="ECO:0000259" key="3">
    <source>
        <dbReference type="Pfam" id="PF24883"/>
    </source>
</evidence>
<keyword evidence="5" id="KW-1185">Reference proteome</keyword>
<dbReference type="InterPro" id="IPR011990">
    <property type="entry name" value="TPR-like_helical_dom_sf"/>
</dbReference>
<feature type="region of interest" description="Disordered" evidence="2">
    <location>
        <begin position="1242"/>
        <end position="1268"/>
    </location>
</feature>
<proteinExistence type="predicted"/>
<reference evidence="4 5" key="1">
    <citation type="submission" date="2019-03" db="EMBL/GenBank/DDBJ databases">
        <title>Genomic Encyclopedia of Type Strains, Phase IV (KMG-IV): sequencing the most valuable type-strain genomes for metagenomic binning, comparative biology and taxonomic classification.</title>
        <authorList>
            <person name="Goeker M."/>
        </authorList>
    </citation>
    <scope>NUCLEOTIDE SEQUENCE [LARGE SCALE GENOMIC DNA]</scope>
    <source>
        <strain evidence="4 5">DSM 44684</strain>
    </source>
</reference>
<dbReference type="Pfam" id="PF24883">
    <property type="entry name" value="NPHP3_N"/>
    <property type="match status" value="1"/>
</dbReference>